<protein>
    <submittedName>
        <fullName evidence="2">Uncharacterized protein</fullName>
    </submittedName>
</protein>
<reference evidence="3" key="1">
    <citation type="submission" date="2022-10" db="EMBL/GenBank/DDBJ databases">
        <title>Genome assembly of Pristionchus species.</title>
        <authorList>
            <person name="Yoshida K."/>
            <person name="Sommer R.J."/>
        </authorList>
    </citation>
    <scope>NUCLEOTIDE SEQUENCE [LARGE SCALE GENOMIC DNA]</scope>
    <source>
        <strain evidence="3">RS5460</strain>
    </source>
</reference>
<feature type="non-terminal residue" evidence="2">
    <location>
        <position position="89"/>
    </location>
</feature>
<feature type="compositionally biased region" description="Polar residues" evidence="1">
    <location>
        <begin position="35"/>
        <end position="45"/>
    </location>
</feature>
<feature type="region of interest" description="Disordered" evidence="1">
    <location>
        <begin position="19"/>
        <end position="45"/>
    </location>
</feature>
<evidence type="ECO:0000313" key="3">
    <source>
        <dbReference type="Proteomes" id="UP001328107"/>
    </source>
</evidence>
<comment type="caution">
    <text evidence="2">The sequence shown here is derived from an EMBL/GenBank/DDBJ whole genome shotgun (WGS) entry which is preliminary data.</text>
</comment>
<organism evidence="2 3">
    <name type="scientific">Pristionchus mayeri</name>
    <dbReference type="NCBI Taxonomy" id="1317129"/>
    <lineage>
        <taxon>Eukaryota</taxon>
        <taxon>Metazoa</taxon>
        <taxon>Ecdysozoa</taxon>
        <taxon>Nematoda</taxon>
        <taxon>Chromadorea</taxon>
        <taxon>Rhabditida</taxon>
        <taxon>Rhabditina</taxon>
        <taxon>Diplogasteromorpha</taxon>
        <taxon>Diplogasteroidea</taxon>
        <taxon>Neodiplogasteridae</taxon>
        <taxon>Pristionchus</taxon>
    </lineage>
</organism>
<name>A0AAN4Z4J0_9BILA</name>
<sequence>RLVEKQGEIACPIRKCEGSLSDSHFDRSSLAEGQESGQNLPGWDTRQNLPGWTDLGHSFSHHLWGVLLLGQEQDWSRSKERSFAPFGNV</sequence>
<keyword evidence="3" id="KW-1185">Reference proteome</keyword>
<dbReference type="EMBL" id="BTRK01000001">
    <property type="protein sequence ID" value="GMR32969.1"/>
    <property type="molecule type" value="Genomic_DNA"/>
</dbReference>
<dbReference type="Proteomes" id="UP001328107">
    <property type="component" value="Unassembled WGS sequence"/>
</dbReference>
<evidence type="ECO:0000256" key="1">
    <source>
        <dbReference type="SAM" id="MobiDB-lite"/>
    </source>
</evidence>
<evidence type="ECO:0000313" key="2">
    <source>
        <dbReference type="EMBL" id="GMR32969.1"/>
    </source>
</evidence>
<accession>A0AAN4Z4J0</accession>
<gene>
    <name evidence="2" type="ORF">PMAYCL1PPCAC_03164</name>
</gene>
<dbReference type="AlphaFoldDB" id="A0AAN4Z4J0"/>
<proteinExistence type="predicted"/>
<feature type="non-terminal residue" evidence="2">
    <location>
        <position position="1"/>
    </location>
</feature>